<protein>
    <recommendedName>
        <fullName evidence="4">CUB-like domain-containing protein</fullName>
    </recommendedName>
</protein>
<comment type="caution">
    <text evidence="2">The sequence shown here is derived from an EMBL/GenBank/DDBJ whole genome shotgun (WGS) entry which is preliminary data.</text>
</comment>
<proteinExistence type="predicted"/>
<evidence type="ECO:0000313" key="2">
    <source>
        <dbReference type="EMBL" id="PRP80788.1"/>
    </source>
</evidence>
<keyword evidence="1" id="KW-0732">Signal</keyword>
<dbReference type="InParanoid" id="A0A2P6NA05"/>
<keyword evidence="3" id="KW-1185">Reference proteome</keyword>
<gene>
    <name evidence="2" type="ORF">PROFUN_11528</name>
</gene>
<reference evidence="2 3" key="1">
    <citation type="journal article" date="2018" name="Genome Biol. Evol.">
        <title>Multiple Roots of Fruiting Body Formation in Amoebozoa.</title>
        <authorList>
            <person name="Hillmann F."/>
            <person name="Forbes G."/>
            <person name="Novohradska S."/>
            <person name="Ferling I."/>
            <person name="Riege K."/>
            <person name="Groth M."/>
            <person name="Westermann M."/>
            <person name="Marz M."/>
            <person name="Spaller T."/>
            <person name="Winckler T."/>
            <person name="Schaap P."/>
            <person name="Glockner G."/>
        </authorList>
    </citation>
    <scope>NUCLEOTIDE SEQUENCE [LARGE SCALE GENOMIC DNA]</scope>
    <source>
        <strain evidence="2 3">Jena</strain>
    </source>
</reference>
<accession>A0A2P6NA05</accession>
<evidence type="ECO:0008006" key="4">
    <source>
        <dbReference type="Google" id="ProtNLM"/>
    </source>
</evidence>
<name>A0A2P6NA05_9EUKA</name>
<feature type="signal peptide" evidence="1">
    <location>
        <begin position="1"/>
        <end position="18"/>
    </location>
</feature>
<dbReference type="AlphaFoldDB" id="A0A2P6NA05"/>
<dbReference type="EMBL" id="MDYQ01000138">
    <property type="protein sequence ID" value="PRP80788.1"/>
    <property type="molecule type" value="Genomic_DNA"/>
</dbReference>
<evidence type="ECO:0000313" key="3">
    <source>
        <dbReference type="Proteomes" id="UP000241769"/>
    </source>
</evidence>
<sequence>MKHIYISFLLSFISFVCAASTVHQTTTNYGVIVFKQRPLTGSGLWNIQADPISWKCSTDHSIPNYSITITCINDIISTKGMVTVNITESDFSPLPQDGVISTEPHVYLVSATAGSTLSTVPAYSSGLFNLRHFTDTTQTHFWLQVLPSHYNGSTNITVSITAPTLFFPDSPQTITLPRPVCGIPKRNDSTVFWESNASIEKDLAADTSKYPTAPLDSNWYCLYAEGTGSIDLTLYENAVYEIQAGKSMTIPNGTQVFNFYVTSASTTGLVYFDLKGFNFVTNASQAGAPFYPITKSRGIFGTAYTVTASTPATFSVLPYAMNVAAVSDGVSHGTNGSVTEISTPVPIGLKFQYARDEIRLYQIVNGSLHSIIPNDVVIDSETPIFAHFLKNSTLRWYTLPNYNLPASPSESLFMGFFTLPEFTCLTVSALKGSKSPAFLSSFRSPSAFIANFQNFGISVPICSFSPSTVQVLITNGTGGRAIPIPSLESHVSHSEMTPSIITMRENSTIVFSSSVSAEWIRLVDESTQMVSTSPVVITTETGGVVFVRPIVVSGSLPYRYVILSDETTTTDTSDEGVDTNADSLKTAQSGVILKDNSSSALSFCGFLTILALLTL</sequence>
<evidence type="ECO:0000256" key="1">
    <source>
        <dbReference type="SAM" id="SignalP"/>
    </source>
</evidence>
<feature type="chain" id="PRO_5015140175" description="CUB-like domain-containing protein" evidence="1">
    <location>
        <begin position="19"/>
        <end position="615"/>
    </location>
</feature>
<organism evidence="2 3">
    <name type="scientific">Planoprotostelium fungivorum</name>
    <dbReference type="NCBI Taxonomy" id="1890364"/>
    <lineage>
        <taxon>Eukaryota</taxon>
        <taxon>Amoebozoa</taxon>
        <taxon>Evosea</taxon>
        <taxon>Variosea</taxon>
        <taxon>Cavosteliida</taxon>
        <taxon>Cavosteliaceae</taxon>
        <taxon>Planoprotostelium</taxon>
    </lineage>
</organism>
<dbReference type="Proteomes" id="UP000241769">
    <property type="component" value="Unassembled WGS sequence"/>
</dbReference>